<feature type="transmembrane region" description="Helical" evidence="6">
    <location>
        <begin position="810"/>
        <end position="833"/>
    </location>
</feature>
<keyword evidence="8" id="KW-0689">Ribosomal protein</keyword>
<evidence type="ECO:0000256" key="5">
    <source>
        <dbReference type="SAM" id="MobiDB-lite"/>
    </source>
</evidence>
<feature type="domain" description="Integral membrane bound transporter" evidence="7">
    <location>
        <begin position="693"/>
        <end position="828"/>
    </location>
</feature>
<keyword evidence="9" id="KW-1185">Reference proteome</keyword>
<dbReference type="PANTHER" id="PTHR47804">
    <property type="entry name" value="60S RIBOSOMAL PROTEIN L19"/>
    <property type="match status" value="1"/>
</dbReference>
<feature type="transmembrane region" description="Helical" evidence="6">
    <location>
        <begin position="206"/>
        <end position="223"/>
    </location>
</feature>
<feature type="transmembrane region" description="Helical" evidence="6">
    <location>
        <begin position="746"/>
        <end position="764"/>
    </location>
</feature>
<feature type="transmembrane region" description="Helical" evidence="6">
    <location>
        <begin position="669"/>
        <end position="688"/>
    </location>
</feature>
<dbReference type="Proteomes" id="UP000830671">
    <property type="component" value="Chromosome 5"/>
</dbReference>
<gene>
    <name evidence="8" type="ORF">CLUP02_10732</name>
</gene>
<name>A0A9Q8WJU4_9PEZI</name>
<dbReference type="EMBL" id="CP019477">
    <property type="protein sequence ID" value="UQC85235.1"/>
    <property type="molecule type" value="Genomic_DNA"/>
</dbReference>
<evidence type="ECO:0000256" key="6">
    <source>
        <dbReference type="SAM" id="Phobius"/>
    </source>
</evidence>
<evidence type="ECO:0000313" key="9">
    <source>
        <dbReference type="Proteomes" id="UP000830671"/>
    </source>
</evidence>
<feature type="compositionally biased region" description="Low complexity" evidence="5">
    <location>
        <begin position="1028"/>
        <end position="1042"/>
    </location>
</feature>
<organism evidence="8 9">
    <name type="scientific">Colletotrichum lupini</name>
    <dbReference type="NCBI Taxonomy" id="145971"/>
    <lineage>
        <taxon>Eukaryota</taxon>
        <taxon>Fungi</taxon>
        <taxon>Dikarya</taxon>
        <taxon>Ascomycota</taxon>
        <taxon>Pezizomycotina</taxon>
        <taxon>Sordariomycetes</taxon>
        <taxon>Hypocreomycetidae</taxon>
        <taxon>Glomerellales</taxon>
        <taxon>Glomerellaceae</taxon>
        <taxon>Colletotrichum</taxon>
        <taxon>Colletotrichum acutatum species complex</taxon>
    </lineage>
</organism>
<evidence type="ECO:0000256" key="1">
    <source>
        <dbReference type="ARBA" id="ARBA00004141"/>
    </source>
</evidence>
<accession>A0A9Q8WJU4</accession>
<feature type="transmembrane region" description="Helical" evidence="6">
    <location>
        <begin position="145"/>
        <end position="170"/>
    </location>
</feature>
<feature type="transmembrane region" description="Helical" evidence="6">
    <location>
        <begin position="724"/>
        <end position="740"/>
    </location>
</feature>
<proteinExistence type="predicted"/>
<feature type="compositionally biased region" description="Basic and acidic residues" evidence="5">
    <location>
        <begin position="589"/>
        <end position="602"/>
    </location>
</feature>
<reference evidence="8" key="1">
    <citation type="journal article" date="2021" name="Mol. Plant Microbe Interact.">
        <title>Complete Genome Sequence of the Plant-Pathogenic Fungus Colletotrichum lupini.</title>
        <authorList>
            <person name="Baroncelli R."/>
            <person name="Pensec F."/>
            <person name="Da Lio D."/>
            <person name="Boufleur T."/>
            <person name="Vicente I."/>
            <person name="Sarrocco S."/>
            <person name="Picot A."/>
            <person name="Baraldi E."/>
            <person name="Sukno S."/>
            <person name="Thon M."/>
            <person name="Le Floch G."/>
        </authorList>
    </citation>
    <scope>NUCLEOTIDE SEQUENCE</scope>
    <source>
        <strain evidence="8">IMI 504893</strain>
    </source>
</reference>
<keyword evidence="8" id="KW-0687">Ribonucleoprotein</keyword>
<comment type="subcellular location">
    <subcellularLocation>
        <location evidence="1">Membrane</location>
        <topology evidence="1">Multi-pass membrane protein</topology>
    </subcellularLocation>
</comment>
<dbReference type="RefSeq" id="XP_049146850.1">
    <property type="nucleotide sequence ID" value="XM_049289705.1"/>
</dbReference>
<feature type="transmembrane region" description="Helical" evidence="6">
    <location>
        <begin position="771"/>
        <end position="790"/>
    </location>
</feature>
<keyword evidence="2 6" id="KW-0812">Transmembrane</keyword>
<feature type="transmembrane region" description="Helical" evidence="6">
    <location>
        <begin position="176"/>
        <end position="199"/>
    </location>
</feature>
<evidence type="ECO:0000256" key="4">
    <source>
        <dbReference type="ARBA" id="ARBA00023136"/>
    </source>
</evidence>
<feature type="transmembrane region" description="Helical" evidence="6">
    <location>
        <begin position="243"/>
        <end position="263"/>
    </location>
</feature>
<evidence type="ECO:0000256" key="3">
    <source>
        <dbReference type="ARBA" id="ARBA00022989"/>
    </source>
</evidence>
<dbReference type="GO" id="GO:0005840">
    <property type="term" value="C:ribosome"/>
    <property type="evidence" value="ECO:0007669"/>
    <property type="project" value="UniProtKB-KW"/>
</dbReference>
<dbReference type="GO" id="GO:0016020">
    <property type="term" value="C:membrane"/>
    <property type="evidence" value="ECO:0007669"/>
    <property type="project" value="UniProtKB-SubCell"/>
</dbReference>
<dbReference type="InterPro" id="IPR049453">
    <property type="entry name" value="Memb_transporter_dom"/>
</dbReference>
<feature type="region of interest" description="Disordered" evidence="5">
    <location>
        <begin position="585"/>
        <end position="609"/>
    </location>
</feature>
<feature type="region of interest" description="Disordered" evidence="5">
    <location>
        <begin position="418"/>
        <end position="441"/>
    </location>
</feature>
<dbReference type="PANTHER" id="PTHR47804:SF1">
    <property type="entry name" value="DUF2421 DOMAIN-CONTAINING PROTEIN"/>
    <property type="match status" value="1"/>
</dbReference>
<feature type="region of interest" description="Disordered" evidence="5">
    <location>
        <begin position="1002"/>
        <end position="1042"/>
    </location>
</feature>
<dbReference type="AlphaFoldDB" id="A0A9Q8WJU4"/>
<protein>
    <submittedName>
        <fullName evidence="8">Ribosomal protein L19</fullName>
    </submittedName>
</protein>
<dbReference type="InterPro" id="IPR052430">
    <property type="entry name" value="IVT-Associated"/>
</dbReference>
<evidence type="ECO:0000259" key="7">
    <source>
        <dbReference type="Pfam" id="PF13515"/>
    </source>
</evidence>
<feature type="transmembrane region" description="Helical" evidence="6">
    <location>
        <begin position="700"/>
        <end position="717"/>
    </location>
</feature>
<dbReference type="Pfam" id="PF13515">
    <property type="entry name" value="FUSC_2"/>
    <property type="match status" value="1"/>
</dbReference>
<keyword evidence="3 6" id="KW-1133">Transmembrane helix</keyword>
<sequence>MSSSNSNQWPPRRPSKRSKLRNGTFIVPGTGERSRRQFSLRGSSIEIPQPEVNGYRSLLAAESTGESLNVVKHNIKTSALHLWDWLMSSAGKGVLKCTLAYLLASMATFLSPISAFLGKPDGKHVVATLTVYFHASRTWGSMVEAVAIATIAVLYAEIISCLAMAFSVVVGGQLGLIPLSHVLILTFCIGGGMGFIGWVKQRLNNPLVNVGCTLSSIAIIAVVTREEAIHEGHFSEAKIVQVLKMLAIGITITATVNFFVWRVSARALLRSSMNSAAVSLADMLSMITRGFLNGSENEIMSGDFGQVARLYKTTYGKMTKNLRESKLEHWVLGREKIYNLEKNLVKSLESLSQAIGGLRSAANTQFALLKEMPQDPMGGQLSPGSTVFSPTLSRAMSQYLKGARDRFATLASIEEDDEYDDDLDSHPSPEATPDGPPAPLPTFRSPSEIFELFIALLGPSMKSLAYTLSEILREQAFAKGADSKITVNPHFKHSLKDAMALYSNARTHALQELYTSIELGRARSEKIQADIEEVAAACGHFSFSLQHVAEDIDAYLTALEELKYNREMGSRSWNWLKVWKYFSSPAQPKESDPSSMDTERLLHQPMEPPEQPVRAIRKSALPRGIPDTMIKRRDTFSWDAAPNASMIMRFFSQQLLKGLRVLARDDIRFGVKVGFGAMLWAACAFIPATRPTYQHWRGEWGLLSFMIVASMTVGAANTTGTARFIGTIAGATFSLTAWAISQGNGVVLAFLGWMVSFFSFYMMLVKNNAPFGRITLLAWNVTVLYAYSLSQKVDDDDDDEGGSNPLMFEIVYHRFVAVSLGILWGIFVCRAIWPISGRKKFKEGLSVLYLQLGLIWKRGPLAILLRSDNTRSYMKAGEEQALQRYAFKLEALRNSAKSEFELRGPFPDAAYGRIMQSTSKILDGFHAMRLVTSRRGQLSAGERALLEYTAPERAQLCDRICHVFQVLASSMMLEYPLTDAIPSVVGNKDRLLGKIYQFRKEHQPPSPIVGDDFGEQRQEESGNGNGNVGSNNSSSNNNNQSTKNGVVLEEKDFALLYAYTLVTAQVAQELEYVQREIENLFGVLNTEALLLQEVAAACSQ</sequence>
<evidence type="ECO:0000256" key="2">
    <source>
        <dbReference type="ARBA" id="ARBA00022692"/>
    </source>
</evidence>
<keyword evidence="4 6" id="KW-0472">Membrane</keyword>
<dbReference type="KEGG" id="clup:CLUP02_10732"/>
<feature type="region of interest" description="Disordered" evidence="5">
    <location>
        <begin position="1"/>
        <end position="30"/>
    </location>
</feature>
<evidence type="ECO:0000313" key="8">
    <source>
        <dbReference type="EMBL" id="UQC85235.1"/>
    </source>
</evidence>
<dbReference type="GeneID" id="73344715"/>